<proteinExistence type="predicted"/>
<dbReference type="Pfam" id="PF10727">
    <property type="entry name" value="Rossmann-like"/>
    <property type="match status" value="1"/>
</dbReference>
<evidence type="ECO:0000259" key="1">
    <source>
        <dbReference type="Pfam" id="PF10727"/>
    </source>
</evidence>
<dbReference type="InterPro" id="IPR008927">
    <property type="entry name" value="6-PGluconate_DH-like_C_sf"/>
</dbReference>
<dbReference type="Pfam" id="PF10728">
    <property type="entry name" value="DUF2520"/>
    <property type="match status" value="1"/>
</dbReference>
<dbReference type="PANTHER" id="PTHR40459">
    <property type="entry name" value="CONSERVED HYPOTHETICAL ALANINE AND LEUCINE RICH PROTEIN"/>
    <property type="match status" value="1"/>
</dbReference>
<feature type="domain" description="DUF2520" evidence="2">
    <location>
        <begin position="130"/>
        <end position="255"/>
    </location>
</feature>
<dbReference type="EMBL" id="JAIXNE010000005">
    <property type="protein sequence ID" value="MCA6078255.1"/>
    <property type="molecule type" value="Genomic_DNA"/>
</dbReference>
<accession>A0A9X1HUP4</accession>
<keyword evidence="4" id="KW-1185">Reference proteome</keyword>
<evidence type="ECO:0000259" key="2">
    <source>
        <dbReference type="Pfam" id="PF10728"/>
    </source>
</evidence>
<dbReference type="Gene3D" id="1.10.1040.20">
    <property type="entry name" value="ProC-like, C-terminal domain"/>
    <property type="match status" value="1"/>
</dbReference>
<dbReference type="InterPro" id="IPR018931">
    <property type="entry name" value="DUF2520"/>
</dbReference>
<evidence type="ECO:0000313" key="3">
    <source>
        <dbReference type="EMBL" id="MCA6078255.1"/>
    </source>
</evidence>
<dbReference type="SUPFAM" id="SSF51735">
    <property type="entry name" value="NAD(P)-binding Rossmann-fold domains"/>
    <property type="match status" value="1"/>
</dbReference>
<protein>
    <submittedName>
        <fullName evidence="3">DUF2520 domain-containing protein</fullName>
    </submittedName>
</protein>
<dbReference type="Gene3D" id="3.40.50.720">
    <property type="entry name" value="NAD(P)-binding Rossmann-like Domain"/>
    <property type="match status" value="1"/>
</dbReference>
<feature type="domain" description="Putative oxidoreductase/dehydrogenase Rossmann-like" evidence="1">
    <location>
        <begin position="3"/>
        <end position="108"/>
    </location>
</feature>
<sequence>MMNLSASIVGAGNLAWHLAPALDNAGVVIREVYARKKGDAKSLADRLYQARVKTDLDFSRSSSDLIILAVSDEAIEDVAMEIELAESASIVHTSASQSAGILANAMTEKFGVFYPLQTFSKSKRVDFRDIPILIESMDANTLKLLRKIASSLSRNVVELDGKTRRAVHLSAVFASNFTNHMFKVARDITDYHQVDFKVLFPLIRETVEKMMEIGPEAAQTGPARRRDYAILDKHLELLKENEELSEIYRLISQHIVDTYTEEEE</sequence>
<dbReference type="Proteomes" id="UP001139409">
    <property type="component" value="Unassembled WGS sequence"/>
</dbReference>
<dbReference type="InterPro" id="IPR019665">
    <property type="entry name" value="OxRdtase/DH_put_Rossmann_dom"/>
</dbReference>
<organism evidence="3 4">
    <name type="scientific">Fulvivirga sedimenti</name>
    <dbReference type="NCBI Taxonomy" id="2879465"/>
    <lineage>
        <taxon>Bacteria</taxon>
        <taxon>Pseudomonadati</taxon>
        <taxon>Bacteroidota</taxon>
        <taxon>Cytophagia</taxon>
        <taxon>Cytophagales</taxon>
        <taxon>Fulvivirgaceae</taxon>
        <taxon>Fulvivirga</taxon>
    </lineage>
</organism>
<comment type="caution">
    <text evidence="3">The sequence shown here is derived from an EMBL/GenBank/DDBJ whole genome shotgun (WGS) entry which is preliminary data.</text>
</comment>
<name>A0A9X1HUP4_9BACT</name>
<dbReference type="SUPFAM" id="SSF48179">
    <property type="entry name" value="6-phosphogluconate dehydrogenase C-terminal domain-like"/>
    <property type="match status" value="1"/>
</dbReference>
<reference evidence="3" key="1">
    <citation type="submission" date="2021-09" db="EMBL/GenBank/DDBJ databases">
        <title>Fulvivirga sp. isolated from coastal sediment.</title>
        <authorList>
            <person name="Yu H."/>
        </authorList>
    </citation>
    <scope>NUCLEOTIDE SEQUENCE</scope>
    <source>
        <strain evidence="3">1062</strain>
    </source>
</reference>
<dbReference type="InterPro" id="IPR037108">
    <property type="entry name" value="TM1727-like_C_sf"/>
</dbReference>
<dbReference type="AlphaFoldDB" id="A0A9X1HUP4"/>
<dbReference type="InterPro" id="IPR036291">
    <property type="entry name" value="NAD(P)-bd_dom_sf"/>
</dbReference>
<dbReference type="RefSeq" id="WP_225699109.1">
    <property type="nucleotide sequence ID" value="NZ_JAIXNE010000005.1"/>
</dbReference>
<evidence type="ECO:0000313" key="4">
    <source>
        <dbReference type="Proteomes" id="UP001139409"/>
    </source>
</evidence>
<gene>
    <name evidence="3" type="ORF">LDX50_25510</name>
</gene>
<dbReference type="PANTHER" id="PTHR40459:SF1">
    <property type="entry name" value="CONSERVED HYPOTHETICAL ALANINE AND LEUCINE RICH PROTEIN"/>
    <property type="match status" value="1"/>
</dbReference>